<comment type="catalytic activity">
    <reaction evidence="6">
        <text>GTP + ATP = guanosine 3'-diphosphate 5'-triphosphate + AMP</text>
        <dbReference type="Rhea" id="RHEA:22088"/>
        <dbReference type="ChEBI" id="CHEBI:30616"/>
        <dbReference type="ChEBI" id="CHEBI:37565"/>
        <dbReference type="ChEBI" id="CHEBI:142410"/>
        <dbReference type="ChEBI" id="CHEBI:456215"/>
        <dbReference type="EC" id="2.7.6.5"/>
    </reaction>
</comment>
<dbReference type="Gene3D" id="3.10.20.30">
    <property type="match status" value="1"/>
</dbReference>
<dbReference type="PANTHER" id="PTHR21262:SF36">
    <property type="entry name" value="BIFUNCTIONAL (P)PPGPP SYNTHASE_HYDROLASE SPOT"/>
    <property type="match status" value="1"/>
</dbReference>
<dbReference type="Gene3D" id="1.10.3210.10">
    <property type="entry name" value="Hypothetical protein af1432"/>
    <property type="match status" value="1"/>
</dbReference>
<keyword evidence="3" id="KW-0547">Nucleotide-binding</keyword>
<dbReference type="GO" id="GO:0015969">
    <property type="term" value="P:guanosine tetraphosphate metabolic process"/>
    <property type="evidence" value="ECO:0007669"/>
    <property type="project" value="InterPro"/>
</dbReference>
<dbReference type="PROSITE" id="PS51880">
    <property type="entry name" value="TGS"/>
    <property type="match status" value="1"/>
</dbReference>
<dbReference type="InterPro" id="IPR004811">
    <property type="entry name" value="RelA/Spo_fam"/>
</dbReference>
<dbReference type="OrthoDB" id="9805041at2"/>
<name>X5MBA7_9HYPH</name>
<dbReference type="FunFam" id="1.10.3210.10:FF:000001">
    <property type="entry name" value="GTP pyrophosphokinase RelA"/>
    <property type="match status" value="1"/>
</dbReference>
<dbReference type="CDD" id="cd04876">
    <property type="entry name" value="ACT_RelA-SpoT"/>
    <property type="match status" value="1"/>
</dbReference>
<dbReference type="InterPro" id="IPR004095">
    <property type="entry name" value="TGS"/>
</dbReference>
<dbReference type="CDD" id="cd00077">
    <property type="entry name" value="HDc"/>
    <property type="match status" value="1"/>
</dbReference>
<dbReference type="SMART" id="SM00471">
    <property type="entry name" value="HDc"/>
    <property type="match status" value="1"/>
</dbReference>
<dbReference type="InterPro" id="IPR002912">
    <property type="entry name" value="ACT_dom"/>
</dbReference>
<dbReference type="GO" id="GO:0005886">
    <property type="term" value="C:plasma membrane"/>
    <property type="evidence" value="ECO:0007669"/>
    <property type="project" value="TreeGrafter"/>
</dbReference>
<dbReference type="FunFam" id="3.10.20.30:FF:000002">
    <property type="entry name" value="GTP pyrophosphokinase (RelA/SpoT)"/>
    <property type="match status" value="1"/>
</dbReference>
<dbReference type="PROSITE" id="PS51671">
    <property type="entry name" value="ACT"/>
    <property type="match status" value="1"/>
</dbReference>
<keyword evidence="11" id="KW-0808">Transferase</keyword>
<evidence type="ECO:0000256" key="3">
    <source>
        <dbReference type="ARBA" id="ARBA00023134"/>
    </source>
</evidence>
<dbReference type="SMART" id="SM00954">
    <property type="entry name" value="RelA_SpoT"/>
    <property type="match status" value="1"/>
</dbReference>
<dbReference type="InterPro" id="IPR043519">
    <property type="entry name" value="NT_sf"/>
</dbReference>
<feature type="domain" description="TGS" evidence="10">
    <location>
        <begin position="390"/>
        <end position="455"/>
    </location>
</feature>
<dbReference type="GO" id="GO:0015949">
    <property type="term" value="P:nucleobase-containing small molecule interconversion"/>
    <property type="evidence" value="ECO:0007669"/>
    <property type="project" value="UniProtKB-ARBA"/>
</dbReference>
<organism evidence="11 12">
    <name type="scientific">Candidatus Phaeomarinibacter ectocarpi</name>
    <dbReference type="NCBI Taxonomy" id="1458461"/>
    <lineage>
        <taxon>Bacteria</taxon>
        <taxon>Pseudomonadati</taxon>
        <taxon>Pseudomonadota</taxon>
        <taxon>Alphaproteobacteria</taxon>
        <taxon>Hyphomicrobiales</taxon>
        <taxon>Parvibaculaceae</taxon>
        <taxon>Candidatus Phaeomarinibacter</taxon>
    </lineage>
</organism>
<evidence type="ECO:0000313" key="12">
    <source>
        <dbReference type="Proteomes" id="UP000032160"/>
    </source>
</evidence>
<dbReference type="Pfam" id="PF04607">
    <property type="entry name" value="RelA_SpoT"/>
    <property type="match status" value="1"/>
</dbReference>
<dbReference type="Proteomes" id="UP000032160">
    <property type="component" value="Chromosome I"/>
</dbReference>
<dbReference type="Gene3D" id="3.30.70.260">
    <property type="match status" value="1"/>
</dbReference>
<dbReference type="GO" id="GO:0042594">
    <property type="term" value="P:response to starvation"/>
    <property type="evidence" value="ECO:0007669"/>
    <property type="project" value="TreeGrafter"/>
</dbReference>
<dbReference type="EC" id="2.7.6.5" evidence="1"/>
<dbReference type="GO" id="GO:0005525">
    <property type="term" value="F:GTP binding"/>
    <property type="evidence" value="ECO:0007669"/>
    <property type="project" value="UniProtKB-KW"/>
</dbReference>
<accession>X5MBA7</accession>
<dbReference type="InterPro" id="IPR007685">
    <property type="entry name" value="RelA_SpoT"/>
</dbReference>
<dbReference type="SUPFAM" id="SSF81301">
    <property type="entry name" value="Nucleotidyltransferase"/>
    <property type="match status" value="1"/>
</dbReference>
<reference evidence="11 12" key="1">
    <citation type="journal article" date="2014" name="Front. Genet.">
        <title>Genome and metabolic network of "Candidatus Phaeomarinobacter ectocarpi" Ec32, a new candidate genus of Alphaproteobacteria frequently associated with brown algae.</title>
        <authorList>
            <person name="Dittami S.M."/>
            <person name="Barbeyron T."/>
            <person name="Boyen C."/>
            <person name="Cambefort J."/>
            <person name="Collet G."/>
            <person name="Delage L."/>
            <person name="Gobet A."/>
            <person name="Groisillier A."/>
            <person name="Leblanc C."/>
            <person name="Michel G."/>
            <person name="Scornet D."/>
            <person name="Siegel A."/>
            <person name="Tapia J.E."/>
            <person name="Tonon T."/>
        </authorList>
    </citation>
    <scope>NUCLEOTIDE SEQUENCE [LARGE SCALE GENOMIC DNA]</scope>
    <source>
        <strain evidence="11 12">Ec32</strain>
    </source>
</reference>
<dbReference type="STRING" id="1458461.BN1012_Phect3181"/>
<dbReference type="AlphaFoldDB" id="X5MBA7"/>
<keyword evidence="3" id="KW-0342">GTP-binding</keyword>
<dbReference type="PATRIC" id="fig|1458461.3.peg.3187"/>
<evidence type="ECO:0000256" key="2">
    <source>
        <dbReference type="ARBA" id="ARBA00014315"/>
    </source>
</evidence>
<dbReference type="CDD" id="cd05399">
    <property type="entry name" value="NT_Rel-Spo_like"/>
    <property type="match status" value="1"/>
</dbReference>
<dbReference type="PROSITE" id="PS51831">
    <property type="entry name" value="HD"/>
    <property type="match status" value="1"/>
</dbReference>
<protein>
    <recommendedName>
        <fullName evidence="2">GTP pyrophosphokinase rsh</fullName>
        <ecNumber evidence="1">2.7.6.5</ecNumber>
    </recommendedName>
    <alternativeName>
        <fullName evidence="5">(p)ppGpp synthase</fullName>
    </alternativeName>
    <alternativeName>
        <fullName evidence="4">ATP:GTP 3'-pyrophosphotransferase</fullName>
    </alternativeName>
</protein>
<dbReference type="GO" id="GO:0016301">
    <property type="term" value="F:kinase activity"/>
    <property type="evidence" value="ECO:0007669"/>
    <property type="project" value="UniProtKB-KW"/>
</dbReference>
<dbReference type="InterPro" id="IPR003607">
    <property type="entry name" value="HD/PDEase_dom"/>
</dbReference>
<dbReference type="Gene3D" id="3.30.460.10">
    <property type="entry name" value="Beta Polymerase, domain 2"/>
    <property type="match status" value="1"/>
</dbReference>
<evidence type="ECO:0000259" key="10">
    <source>
        <dbReference type="PROSITE" id="PS51880"/>
    </source>
</evidence>
<comment type="similarity">
    <text evidence="7">Belongs to the relA/spoT family.</text>
</comment>
<dbReference type="GO" id="GO:0008728">
    <property type="term" value="F:GTP diphosphokinase activity"/>
    <property type="evidence" value="ECO:0007669"/>
    <property type="project" value="UniProtKB-EC"/>
</dbReference>
<evidence type="ECO:0000256" key="1">
    <source>
        <dbReference type="ARBA" id="ARBA00013251"/>
    </source>
</evidence>
<sequence length="735" mass="82067">MIRQYELVERVKAYYPSVDEGLLNRAYVYAMKMHGSQTRASGDPYFSHPLEVAGLLTDLKLDPATIVTALLHDTIEDTDATHGEIADLFGEEIAQLVDGVTKLTRLELTSEETKQAENFRKLILAISKDVRVLLVKLADRLHNMRTLEHIKKSTTRHRIAQETMDIYAPLAGRMGMQGFRDELEDLSFAVLQPEARQAVKARLDQRQESSRELVKRIADEIKKRLAEVGIEAWVSGRTKKAHSIWKKMERKSISLEQLSDIYGFRVVVDSVDDCYRALGILHSTWPVVPGRFKDYISTPKGNNYRSIHTTVVGPERERVEMQIRTLEMHEVDEYGVAAHWFYKDYVENGSKKNVAASDELVAPFRWLRQVVELLEHGATPEEFLEHTKLEMFQDQVFCFTPKGRLIALPRGATPIDFAYAVHTDIGDRCVGAQVNGRHVPLRSALRNGDEVEIIATEQQVPPPGWEDIVKTGKARAAIRAHRRRAERGEHIRLGRGIVEAALRAEGLPRDEAALEVALHDMQTVSLDNLFEQVGRSTLSVDTVVQIMMKHFTPETVSRRPKIKGAKVAAAAEKARAEGSVPRRRPDAVPITGAGPGTGVTLSAVSMPIPGDRVVGIVQPGKGVEVFRIDSPSLADFDDEPDRWIDLAWDIDPEEHELFPARVILTLANSPGALGEVATITGKYGANIENLITTDRKSDFYEMVVDIGVEGAKHLERLLTGLRALKCVSSATRAYG</sequence>
<evidence type="ECO:0000313" key="11">
    <source>
        <dbReference type="EMBL" id="CDO61393.1"/>
    </source>
</evidence>
<dbReference type="HOGENOM" id="CLU_012300_3_0_5"/>
<keyword evidence="11" id="KW-0418">Kinase</keyword>
<dbReference type="InterPro" id="IPR012676">
    <property type="entry name" value="TGS-like"/>
</dbReference>
<dbReference type="Pfam" id="PF02824">
    <property type="entry name" value="TGS"/>
    <property type="match status" value="1"/>
</dbReference>
<keyword evidence="11" id="KW-0378">Hydrolase</keyword>
<dbReference type="PANTHER" id="PTHR21262">
    <property type="entry name" value="GUANOSINE-3',5'-BIS DIPHOSPHATE 3'-PYROPHOSPHOHYDROLASE"/>
    <property type="match status" value="1"/>
</dbReference>
<feature type="domain" description="ACT" evidence="8">
    <location>
        <begin position="661"/>
        <end position="735"/>
    </location>
</feature>
<keyword evidence="12" id="KW-1185">Reference proteome</keyword>
<dbReference type="InterPro" id="IPR045865">
    <property type="entry name" value="ACT-like_dom_sf"/>
</dbReference>
<dbReference type="InterPro" id="IPR006674">
    <property type="entry name" value="HD_domain"/>
</dbReference>
<dbReference type="SUPFAM" id="SSF81271">
    <property type="entry name" value="TGS-like"/>
    <property type="match status" value="1"/>
</dbReference>
<gene>
    <name evidence="11" type="ORF">BN1012_Phect3181</name>
</gene>
<evidence type="ECO:0000259" key="8">
    <source>
        <dbReference type="PROSITE" id="PS51671"/>
    </source>
</evidence>
<evidence type="ECO:0000256" key="6">
    <source>
        <dbReference type="ARBA" id="ARBA00048244"/>
    </source>
</evidence>
<dbReference type="EMBL" id="HG966617">
    <property type="protein sequence ID" value="CDO61393.1"/>
    <property type="molecule type" value="Genomic_DNA"/>
</dbReference>
<feature type="domain" description="HD" evidence="9">
    <location>
        <begin position="45"/>
        <end position="144"/>
    </location>
</feature>
<proteinExistence type="inferred from homology"/>
<dbReference type="SUPFAM" id="SSF55021">
    <property type="entry name" value="ACT-like"/>
    <property type="match status" value="1"/>
</dbReference>
<dbReference type="RefSeq" id="WP_043949197.1">
    <property type="nucleotide sequence ID" value="NZ_HG966617.1"/>
</dbReference>
<evidence type="ECO:0000259" key="9">
    <source>
        <dbReference type="PROSITE" id="PS51831"/>
    </source>
</evidence>
<dbReference type="Pfam" id="PF19296">
    <property type="entry name" value="RelA_AH_RIS"/>
    <property type="match status" value="1"/>
</dbReference>
<dbReference type="Pfam" id="PF13328">
    <property type="entry name" value="HD_4"/>
    <property type="match status" value="1"/>
</dbReference>
<comment type="function">
    <text evidence="7">In eubacteria ppGpp (guanosine 3'-diphosphate 5'-diphosphate) is a mediator of the stringent response that coordinates a variety of cellular activities in response to changes in nutritional abundance.</text>
</comment>
<dbReference type="InterPro" id="IPR045600">
    <property type="entry name" value="RelA/SpoT_AH_RIS"/>
</dbReference>
<dbReference type="KEGG" id="pect:BN1012_Phect3181"/>
<dbReference type="InterPro" id="IPR033655">
    <property type="entry name" value="TGS_RelA/SpoT"/>
</dbReference>
<dbReference type="Pfam" id="PF13291">
    <property type="entry name" value="ACT_4"/>
    <property type="match status" value="1"/>
</dbReference>
<dbReference type="CDD" id="cd01668">
    <property type="entry name" value="TGS_RSH"/>
    <property type="match status" value="1"/>
</dbReference>
<dbReference type="GO" id="GO:0008893">
    <property type="term" value="F:guanosine-3',5'-bis(diphosphate) 3'-diphosphatase activity"/>
    <property type="evidence" value="ECO:0007669"/>
    <property type="project" value="TreeGrafter"/>
</dbReference>
<evidence type="ECO:0000256" key="4">
    <source>
        <dbReference type="ARBA" id="ARBA00029754"/>
    </source>
</evidence>
<dbReference type="InterPro" id="IPR012675">
    <property type="entry name" value="Beta-grasp_dom_sf"/>
</dbReference>
<dbReference type="NCBIfam" id="TIGR00691">
    <property type="entry name" value="spoT_relA"/>
    <property type="match status" value="1"/>
</dbReference>
<evidence type="ECO:0000256" key="7">
    <source>
        <dbReference type="RuleBase" id="RU003847"/>
    </source>
</evidence>
<evidence type="ECO:0000256" key="5">
    <source>
        <dbReference type="ARBA" id="ARBA00032407"/>
    </source>
</evidence>
<dbReference type="SUPFAM" id="SSF109604">
    <property type="entry name" value="HD-domain/PDEase-like"/>
    <property type="match status" value="1"/>
</dbReference>
<dbReference type="FunFam" id="3.30.460.10:FF:000001">
    <property type="entry name" value="GTP pyrophosphokinase RelA"/>
    <property type="match status" value="1"/>
</dbReference>